<dbReference type="FunFam" id="3.10.590.10:FF:000006">
    <property type="entry name" value="Chromosome 7, whole genome shotgun sequence"/>
    <property type="match status" value="1"/>
</dbReference>
<dbReference type="Pfam" id="PF01878">
    <property type="entry name" value="EVE"/>
    <property type="match status" value="1"/>
</dbReference>
<dbReference type="InterPro" id="IPR002740">
    <property type="entry name" value="EVE_domain"/>
</dbReference>
<dbReference type="PANTHER" id="PTHR14087:SF7">
    <property type="entry name" value="THYMOCYTE NUCLEAR PROTEIN 1"/>
    <property type="match status" value="1"/>
</dbReference>
<evidence type="ECO:0000313" key="5">
    <source>
        <dbReference type="EMBL" id="PRQ70134.1"/>
    </source>
</evidence>
<protein>
    <submittedName>
        <fullName evidence="5">PUA-like domain-containing protein</fullName>
    </submittedName>
</protein>
<evidence type="ECO:0000256" key="1">
    <source>
        <dbReference type="ARBA" id="ARBA00004123"/>
    </source>
</evidence>
<gene>
    <name evidence="5" type="ORF">AAT19DRAFT_11366</name>
</gene>
<dbReference type="OrthoDB" id="41445at2759"/>
<dbReference type="InterPro" id="IPR015947">
    <property type="entry name" value="PUA-like_sf"/>
</dbReference>
<comment type="subcellular location">
    <subcellularLocation>
        <location evidence="1">Nucleus</location>
    </subcellularLocation>
</comment>
<sequence length="299" mass="33773">MAKGKQPAAATAYTHWLIKARSRCHRSLSFSRSLRPHIGRLLDGLEDAGRRGRAWRRAELAEPESRIEKGVDVKFSIDDLERVRVSSWEGVRNHQANSYLRDQMKPPHLCLFYASNCKVPGVTGIAKVVKEGYPDHNAWDPKHPYYDPKSDPEKPRWYMVDVEFVSKLPHPVPLSLLQHLSTLSPSSSSSSSLPPDLPESMSYLSPTFLSSLSDSTLLKRGRLSVQPCEEGFFEGVREMGERGGWEDWDEWRGKKGGKKGAKGKGKRKEKEESEEDAEGGEEKGEKEQMGRRSKRAKKA</sequence>
<feature type="domain" description="EVE" evidence="4">
    <location>
        <begin position="74"/>
        <end position="181"/>
    </location>
</feature>
<dbReference type="Gene3D" id="3.10.590.10">
    <property type="entry name" value="ph1033 like domains"/>
    <property type="match status" value="1"/>
</dbReference>
<organism evidence="5 6">
    <name type="scientific">Rhodotorula toruloides</name>
    <name type="common">Yeast</name>
    <name type="synonym">Rhodosporidium toruloides</name>
    <dbReference type="NCBI Taxonomy" id="5286"/>
    <lineage>
        <taxon>Eukaryota</taxon>
        <taxon>Fungi</taxon>
        <taxon>Dikarya</taxon>
        <taxon>Basidiomycota</taxon>
        <taxon>Pucciniomycotina</taxon>
        <taxon>Microbotryomycetes</taxon>
        <taxon>Sporidiobolales</taxon>
        <taxon>Sporidiobolaceae</taxon>
        <taxon>Rhodotorula</taxon>
    </lineage>
</organism>
<name>A0A2S9ZWL4_RHOTO</name>
<dbReference type="PANTHER" id="PTHR14087">
    <property type="entry name" value="THYMOCYTE NUCLEAR PROTEIN 1"/>
    <property type="match status" value="1"/>
</dbReference>
<accession>A0A2S9ZWL4</accession>
<proteinExistence type="predicted"/>
<dbReference type="InterPro" id="IPR052181">
    <property type="entry name" value="5hmC_binding"/>
</dbReference>
<dbReference type="GO" id="GO:0005634">
    <property type="term" value="C:nucleus"/>
    <property type="evidence" value="ECO:0007669"/>
    <property type="project" value="UniProtKB-SubCell"/>
</dbReference>
<evidence type="ECO:0000256" key="2">
    <source>
        <dbReference type="ARBA" id="ARBA00023242"/>
    </source>
</evidence>
<reference evidence="5 6" key="1">
    <citation type="journal article" date="2018" name="Elife">
        <title>Functional genomics of lipid metabolism in the oleaginous yeast Rhodosporidium toruloides.</title>
        <authorList>
            <person name="Coradetti S.T."/>
            <person name="Pinel D."/>
            <person name="Geiselman G."/>
            <person name="Ito M."/>
            <person name="Mondo S."/>
            <person name="Reilly M.C."/>
            <person name="Cheng Y.F."/>
            <person name="Bauer S."/>
            <person name="Grigoriev I."/>
            <person name="Gladden J.M."/>
            <person name="Simmons B.A."/>
            <person name="Brem R."/>
            <person name="Arkin A.P."/>
            <person name="Skerker J.M."/>
        </authorList>
    </citation>
    <scope>NUCLEOTIDE SEQUENCE [LARGE SCALE GENOMIC DNA]</scope>
    <source>
        <strain evidence="5 6">NBRC 0880</strain>
    </source>
</reference>
<dbReference type="InterPro" id="IPR047197">
    <property type="entry name" value="THYN1-like_EVE"/>
</dbReference>
<dbReference type="SUPFAM" id="SSF88697">
    <property type="entry name" value="PUA domain-like"/>
    <property type="match status" value="1"/>
</dbReference>
<evidence type="ECO:0000313" key="6">
    <source>
        <dbReference type="Proteomes" id="UP000239560"/>
    </source>
</evidence>
<evidence type="ECO:0000259" key="4">
    <source>
        <dbReference type="Pfam" id="PF01878"/>
    </source>
</evidence>
<comment type="caution">
    <text evidence="5">The sequence shown here is derived from an EMBL/GenBank/DDBJ whole genome shotgun (WGS) entry which is preliminary data.</text>
</comment>
<keyword evidence="2" id="KW-0539">Nucleus</keyword>
<dbReference type="AlphaFoldDB" id="A0A2S9ZWL4"/>
<feature type="compositionally biased region" description="Basic residues" evidence="3">
    <location>
        <begin position="254"/>
        <end position="267"/>
    </location>
</feature>
<dbReference type="Proteomes" id="UP000239560">
    <property type="component" value="Unassembled WGS sequence"/>
</dbReference>
<dbReference type="EMBL" id="LCTV02000016">
    <property type="protein sequence ID" value="PRQ70134.1"/>
    <property type="molecule type" value="Genomic_DNA"/>
</dbReference>
<feature type="compositionally biased region" description="Basic and acidic residues" evidence="3">
    <location>
        <begin position="280"/>
        <end position="290"/>
    </location>
</feature>
<evidence type="ECO:0000256" key="3">
    <source>
        <dbReference type="SAM" id="MobiDB-lite"/>
    </source>
</evidence>
<feature type="region of interest" description="Disordered" evidence="3">
    <location>
        <begin position="246"/>
        <end position="299"/>
    </location>
</feature>
<dbReference type="CDD" id="cd21133">
    <property type="entry name" value="EVE"/>
    <property type="match status" value="1"/>
</dbReference>